<comment type="caution">
    <text evidence="2">The sequence shown here is derived from an EMBL/GenBank/DDBJ whole genome shotgun (WGS) entry which is preliminary data.</text>
</comment>
<keyword evidence="3" id="KW-1185">Reference proteome</keyword>
<name>A0A2M9FWL3_9PROT</name>
<evidence type="ECO:0008006" key="4">
    <source>
        <dbReference type="Google" id="ProtNLM"/>
    </source>
</evidence>
<evidence type="ECO:0000313" key="2">
    <source>
        <dbReference type="EMBL" id="PJK27856.1"/>
    </source>
</evidence>
<sequence>MTKIAPPNRTTKGAPPAMSETLDNLDRPEAADLKPLNFKVPAEFHREFKAHAAIHGMSMVDLLKEGFDLVKARKG</sequence>
<proteinExistence type="predicted"/>
<dbReference type="OrthoDB" id="7363380at2"/>
<dbReference type="EMBL" id="PHIG01000054">
    <property type="protein sequence ID" value="PJK27856.1"/>
    <property type="molecule type" value="Genomic_DNA"/>
</dbReference>
<gene>
    <name evidence="2" type="ORF">CVT23_20510</name>
</gene>
<evidence type="ECO:0000313" key="3">
    <source>
        <dbReference type="Proteomes" id="UP000229498"/>
    </source>
</evidence>
<feature type="region of interest" description="Disordered" evidence="1">
    <location>
        <begin position="1"/>
        <end position="22"/>
    </location>
</feature>
<accession>A0A2M9FWL3</accession>
<dbReference type="Proteomes" id="UP000229498">
    <property type="component" value="Unassembled WGS sequence"/>
</dbReference>
<evidence type="ECO:0000256" key="1">
    <source>
        <dbReference type="SAM" id="MobiDB-lite"/>
    </source>
</evidence>
<protein>
    <recommendedName>
        <fullName evidence="4">Chromosome partitioning protein ParB</fullName>
    </recommendedName>
</protein>
<dbReference type="InterPro" id="IPR013321">
    <property type="entry name" value="Arc_rbn_hlx_hlx"/>
</dbReference>
<dbReference type="RefSeq" id="WP_109795681.1">
    <property type="nucleotide sequence ID" value="NZ_PHIG01000054.1"/>
</dbReference>
<organism evidence="2 3">
    <name type="scientific">Minwuia thermotolerans</name>
    <dbReference type="NCBI Taxonomy" id="2056226"/>
    <lineage>
        <taxon>Bacteria</taxon>
        <taxon>Pseudomonadati</taxon>
        <taxon>Pseudomonadota</taxon>
        <taxon>Alphaproteobacteria</taxon>
        <taxon>Minwuiales</taxon>
        <taxon>Minwuiaceae</taxon>
        <taxon>Minwuia</taxon>
    </lineage>
</organism>
<dbReference type="SUPFAM" id="SSF47598">
    <property type="entry name" value="Ribbon-helix-helix"/>
    <property type="match status" value="1"/>
</dbReference>
<dbReference type="InterPro" id="IPR010985">
    <property type="entry name" value="Ribbon_hlx_hlx"/>
</dbReference>
<dbReference type="Gene3D" id="1.10.1220.10">
    <property type="entry name" value="Met repressor-like"/>
    <property type="match status" value="1"/>
</dbReference>
<reference evidence="2 3" key="1">
    <citation type="submission" date="2017-11" db="EMBL/GenBank/DDBJ databases">
        <title>Draft genome sequence of Rhizobiales bacterium SY3-13.</title>
        <authorList>
            <person name="Sun C."/>
        </authorList>
    </citation>
    <scope>NUCLEOTIDE SEQUENCE [LARGE SCALE GENOMIC DNA]</scope>
    <source>
        <strain evidence="2 3">SY3-13</strain>
    </source>
</reference>
<dbReference type="AlphaFoldDB" id="A0A2M9FWL3"/>
<dbReference type="GO" id="GO:0006355">
    <property type="term" value="P:regulation of DNA-templated transcription"/>
    <property type="evidence" value="ECO:0007669"/>
    <property type="project" value="InterPro"/>
</dbReference>